<evidence type="ECO:0000313" key="3">
    <source>
        <dbReference type="WBParaSite" id="GPUH_0000872701-mRNA-1"/>
    </source>
</evidence>
<accession>A0A183DJ26</accession>
<organism evidence="3">
    <name type="scientific">Gongylonema pulchrum</name>
    <dbReference type="NCBI Taxonomy" id="637853"/>
    <lineage>
        <taxon>Eukaryota</taxon>
        <taxon>Metazoa</taxon>
        <taxon>Ecdysozoa</taxon>
        <taxon>Nematoda</taxon>
        <taxon>Chromadorea</taxon>
        <taxon>Rhabditida</taxon>
        <taxon>Spirurina</taxon>
        <taxon>Spiruromorpha</taxon>
        <taxon>Spiruroidea</taxon>
        <taxon>Gongylonematidae</taxon>
        <taxon>Gongylonema</taxon>
    </lineage>
</organism>
<dbReference type="OrthoDB" id="5865257at2759"/>
<evidence type="ECO:0000313" key="1">
    <source>
        <dbReference type="EMBL" id="VDK64649.1"/>
    </source>
</evidence>
<dbReference type="SUPFAM" id="SSF56112">
    <property type="entry name" value="Protein kinase-like (PK-like)"/>
    <property type="match status" value="1"/>
</dbReference>
<protein>
    <submittedName>
        <fullName evidence="3">Protein kinase domain-containing protein</fullName>
    </submittedName>
</protein>
<dbReference type="AlphaFoldDB" id="A0A183DJ26"/>
<reference evidence="3" key="1">
    <citation type="submission" date="2016-06" db="UniProtKB">
        <authorList>
            <consortium name="WormBaseParasite"/>
        </authorList>
    </citation>
    <scope>IDENTIFICATION</scope>
</reference>
<dbReference type="Proteomes" id="UP000271098">
    <property type="component" value="Unassembled WGS sequence"/>
</dbReference>
<proteinExistence type="predicted"/>
<evidence type="ECO:0000313" key="2">
    <source>
        <dbReference type="Proteomes" id="UP000271098"/>
    </source>
</evidence>
<dbReference type="EMBL" id="UYRT01026141">
    <property type="protein sequence ID" value="VDK64649.1"/>
    <property type="molecule type" value="Genomic_DNA"/>
</dbReference>
<dbReference type="WBParaSite" id="GPUH_0000872701-mRNA-1">
    <property type="protein sequence ID" value="GPUH_0000872701-mRNA-1"/>
    <property type="gene ID" value="GPUH_0000872701"/>
</dbReference>
<sequence length="104" mass="12327">MGVSYQRTMLMRKKMLFGWFPNSCRACVSKKHKTNSRNSVDCYSVMRACWSQKPSKRPDFGSIRQKLASQLEDITDQYSYLKLDSRRDYYNVVYDTNDMVCRVL</sequence>
<reference evidence="1 2" key="2">
    <citation type="submission" date="2018-11" db="EMBL/GenBank/DDBJ databases">
        <authorList>
            <consortium name="Pathogen Informatics"/>
        </authorList>
    </citation>
    <scope>NUCLEOTIDE SEQUENCE [LARGE SCALE GENOMIC DNA]</scope>
</reference>
<dbReference type="InterPro" id="IPR011009">
    <property type="entry name" value="Kinase-like_dom_sf"/>
</dbReference>
<gene>
    <name evidence="1" type="ORF">GPUH_LOCUS8715</name>
</gene>
<dbReference type="Gene3D" id="1.10.510.10">
    <property type="entry name" value="Transferase(Phosphotransferase) domain 1"/>
    <property type="match status" value="1"/>
</dbReference>
<keyword evidence="2" id="KW-1185">Reference proteome</keyword>
<name>A0A183DJ26_9BILA</name>